<dbReference type="Proteomes" id="UP001056120">
    <property type="component" value="Linkage Group LG17"/>
</dbReference>
<comment type="caution">
    <text evidence="1">The sequence shown here is derived from an EMBL/GenBank/DDBJ whole genome shotgun (WGS) entry which is preliminary data.</text>
</comment>
<accession>A0ACB9EVF2</accession>
<reference evidence="1 2" key="2">
    <citation type="journal article" date="2022" name="Mol. Ecol. Resour.">
        <title>The genomes of chicory, endive, great burdock and yacon provide insights into Asteraceae paleo-polyploidization history and plant inulin production.</title>
        <authorList>
            <person name="Fan W."/>
            <person name="Wang S."/>
            <person name="Wang H."/>
            <person name="Wang A."/>
            <person name="Jiang F."/>
            <person name="Liu H."/>
            <person name="Zhao H."/>
            <person name="Xu D."/>
            <person name="Zhang Y."/>
        </authorList>
    </citation>
    <scope>NUCLEOTIDE SEQUENCE [LARGE SCALE GENOMIC DNA]</scope>
    <source>
        <strain evidence="2">cv. Yunnan</strain>
        <tissue evidence="1">Leaves</tissue>
    </source>
</reference>
<dbReference type="EMBL" id="CM042034">
    <property type="protein sequence ID" value="KAI3762605.1"/>
    <property type="molecule type" value="Genomic_DNA"/>
</dbReference>
<reference evidence="2" key="1">
    <citation type="journal article" date="2022" name="Mol. Ecol. Resour.">
        <title>The genomes of chicory, endive, great burdock and yacon provide insights into Asteraceae palaeo-polyploidization history and plant inulin production.</title>
        <authorList>
            <person name="Fan W."/>
            <person name="Wang S."/>
            <person name="Wang H."/>
            <person name="Wang A."/>
            <person name="Jiang F."/>
            <person name="Liu H."/>
            <person name="Zhao H."/>
            <person name="Xu D."/>
            <person name="Zhang Y."/>
        </authorList>
    </citation>
    <scope>NUCLEOTIDE SEQUENCE [LARGE SCALE GENOMIC DNA]</scope>
    <source>
        <strain evidence="2">cv. Yunnan</strain>
    </source>
</reference>
<organism evidence="1 2">
    <name type="scientific">Smallanthus sonchifolius</name>
    <dbReference type="NCBI Taxonomy" id="185202"/>
    <lineage>
        <taxon>Eukaryota</taxon>
        <taxon>Viridiplantae</taxon>
        <taxon>Streptophyta</taxon>
        <taxon>Embryophyta</taxon>
        <taxon>Tracheophyta</taxon>
        <taxon>Spermatophyta</taxon>
        <taxon>Magnoliopsida</taxon>
        <taxon>eudicotyledons</taxon>
        <taxon>Gunneridae</taxon>
        <taxon>Pentapetalae</taxon>
        <taxon>asterids</taxon>
        <taxon>campanulids</taxon>
        <taxon>Asterales</taxon>
        <taxon>Asteraceae</taxon>
        <taxon>Asteroideae</taxon>
        <taxon>Heliantheae alliance</taxon>
        <taxon>Millerieae</taxon>
        <taxon>Smallanthus</taxon>
    </lineage>
</organism>
<proteinExistence type="predicted"/>
<gene>
    <name evidence="1" type="ORF">L1987_53042</name>
</gene>
<sequence>MKENLNLYMVEFDTDGLEEAPGFWFKTVPGMAILHFGPVGRVLEADLRAGDKEFGMCYTYSCSKGPVGRVLEADLRAGDKEFGMCYTYSCSKVVLKSNPNHPLIINVPSPSFSLLRSPPTLLLKTHR</sequence>
<evidence type="ECO:0000313" key="1">
    <source>
        <dbReference type="EMBL" id="KAI3762605.1"/>
    </source>
</evidence>
<protein>
    <submittedName>
        <fullName evidence="1">Uncharacterized protein</fullName>
    </submittedName>
</protein>
<name>A0ACB9EVF2_9ASTR</name>
<keyword evidence="2" id="KW-1185">Reference proteome</keyword>
<evidence type="ECO:0000313" key="2">
    <source>
        <dbReference type="Proteomes" id="UP001056120"/>
    </source>
</evidence>